<reference evidence="1" key="1">
    <citation type="journal article" date="2022" name="Front. Genet.">
        <title>Chromosome-Scale Assembly of the Dendrobium nobile Genome Provides Insights Into the Molecular Mechanism of the Biosynthesis of the Medicinal Active Ingredient of Dendrobium.</title>
        <authorList>
            <person name="Xu Q."/>
            <person name="Niu S.-C."/>
            <person name="Li K.-L."/>
            <person name="Zheng P.-J."/>
            <person name="Zhang X.-J."/>
            <person name="Jia Y."/>
            <person name="Liu Y."/>
            <person name="Niu Y.-X."/>
            <person name="Yu L.-H."/>
            <person name="Chen D.-F."/>
            <person name="Zhang G.-Q."/>
        </authorList>
    </citation>
    <scope>NUCLEOTIDE SEQUENCE</scope>
    <source>
        <tissue evidence="1">Leaf</tissue>
    </source>
</reference>
<sequence length="67" mass="7768">MNLELRDSRSYEKKPDTFMRKTTLFSGNQNFLLCRMDSIESGLINLCHGCRQVNNGHTVKGRFESIE</sequence>
<dbReference type="AlphaFoldDB" id="A0A8T3BKL0"/>
<accession>A0A8T3BKL0</accession>
<dbReference type="Proteomes" id="UP000829196">
    <property type="component" value="Unassembled WGS sequence"/>
</dbReference>
<gene>
    <name evidence="1" type="ORF">KFK09_008232</name>
</gene>
<organism evidence="1 2">
    <name type="scientific">Dendrobium nobile</name>
    <name type="common">Orchid</name>
    <dbReference type="NCBI Taxonomy" id="94219"/>
    <lineage>
        <taxon>Eukaryota</taxon>
        <taxon>Viridiplantae</taxon>
        <taxon>Streptophyta</taxon>
        <taxon>Embryophyta</taxon>
        <taxon>Tracheophyta</taxon>
        <taxon>Spermatophyta</taxon>
        <taxon>Magnoliopsida</taxon>
        <taxon>Liliopsida</taxon>
        <taxon>Asparagales</taxon>
        <taxon>Orchidaceae</taxon>
        <taxon>Epidendroideae</taxon>
        <taxon>Malaxideae</taxon>
        <taxon>Dendrobiinae</taxon>
        <taxon>Dendrobium</taxon>
    </lineage>
</organism>
<dbReference type="EMBL" id="JAGYWB010000007">
    <property type="protein sequence ID" value="KAI0515567.1"/>
    <property type="molecule type" value="Genomic_DNA"/>
</dbReference>
<comment type="caution">
    <text evidence="1">The sequence shown here is derived from an EMBL/GenBank/DDBJ whole genome shotgun (WGS) entry which is preliminary data.</text>
</comment>
<protein>
    <submittedName>
        <fullName evidence="1">Uncharacterized protein</fullName>
    </submittedName>
</protein>
<proteinExistence type="predicted"/>
<keyword evidence="2" id="KW-1185">Reference proteome</keyword>
<name>A0A8T3BKL0_DENNO</name>
<evidence type="ECO:0000313" key="2">
    <source>
        <dbReference type="Proteomes" id="UP000829196"/>
    </source>
</evidence>
<evidence type="ECO:0000313" key="1">
    <source>
        <dbReference type="EMBL" id="KAI0515567.1"/>
    </source>
</evidence>